<reference evidence="8 9" key="1">
    <citation type="submission" date="2020-04" db="EMBL/GenBank/DDBJ databases">
        <title>MicrobeNet Type strains.</title>
        <authorList>
            <person name="Nicholson A.C."/>
        </authorList>
    </citation>
    <scope>NUCLEOTIDE SEQUENCE [LARGE SCALE GENOMIC DNA]</scope>
    <source>
        <strain evidence="8 9">ATCC BAA-14</strain>
    </source>
</reference>
<evidence type="ECO:0000259" key="7">
    <source>
        <dbReference type="PROSITE" id="PS51012"/>
    </source>
</evidence>
<dbReference type="InterPro" id="IPR047817">
    <property type="entry name" value="ABC2_TM_bact-type"/>
</dbReference>
<evidence type="ECO:0000256" key="6">
    <source>
        <dbReference type="RuleBase" id="RU361157"/>
    </source>
</evidence>
<keyword evidence="6" id="KW-0813">Transport</keyword>
<evidence type="ECO:0000256" key="4">
    <source>
        <dbReference type="ARBA" id="ARBA00023136"/>
    </source>
</evidence>
<dbReference type="PROSITE" id="PS51012">
    <property type="entry name" value="ABC_TM2"/>
    <property type="match status" value="1"/>
</dbReference>
<dbReference type="PANTHER" id="PTHR43229:SF2">
    <property type="entry name" value="NODULATION PROTEIN J"/>
    <property type="match status" value="1"/>
</dbReference>
<organism evidence="8 9">
    <name type="scientific">Gordonia polyisoprenivorans</name>
    <dbReference type="NCBI Taxonomy" id="84595"/>
    <lineage>
        <taxon>Bacteria</taxon>
        <taxon>Bacillati</taxon>
        <taxon>Actinomycetota</taxon>
        <taxon>Actinomycetes</taxon>
        <taxon>Mycobacteriales</taxon>
        <taxon>Gordoniaceae</taxon>
        <taxon>Gordonia</taxon>
    </lineage>
</organism>
<dbReference type="PANTHER" id="PTHR43229">
    <property type="entry name" value="NODULATION PROTEIN J"/>
    <property type="match status" value="1"/>
</dbReference>
<dbReference type="PIRSF" id="PIRSF006648">
    <property type="entry name" value="DrrB"/>
    <property type="match status" value="1"/>
</dbReference>
<dbReference type="InterPro" id="IPR013525">
    <property type="entry name" value="ABC2_TM"/>
</dbReference>
<protein>
    <recommendedName>
        <fullName evidence="6">Transport permease protein</fullName>
    </recommendedName>
</protein>
<evidence type="ECO:0000256" key="3">
    <source>
        <dbReference type="ARBA" id="ARBA00022989"/>
    </source>
</evidence>
<dbReference type="InterPro" id="IPR051784">
    <property type="entry name" value="Nod_factor_ABC_transporter"/>
</dbReference>
<comment type="caution">
    <text evidence="8">The sequence shown here is derived from an EMBL/GenBank/DDBJ whole genome shotgun (WGS) entry which is preliminary data.</text>
</comment>
<dbReference type="GO" id="GO:0043190">
    <property type="term" value="C:ATP-binding cassette (ABC) transporter complex"/>
    <property type="evidence" value="ECO:0007669"/>
    <property type="project" value="InterPro"/>
</dbReference>
<dbReference type="InterPro" id="IPR000412">
    <property type="entry name" value="ABC_2_transport"/>
</dbReference>
<feature type="transmembrane region" description="Helical" evidence="6">
    <location>
        <begin position="174"/>
        <end position="199"/>
    </location>
</feature>
<name>A0A846WKM7_9ACTN</name>
<feature type="transmembrane region" description="Helical" evidence="6">
    <location>
        <begin position="265"/>
        <end position="286"/>
    </location>
</feature>
<gene>
    <name evidence="8" type="ORF">HGA05_08900</name>
</gene>
<evidence type="ECO:0000256" key="5">
    <source>
        <dbReference type="ARBA" id="ARBA00023251"/>
    </source>
</evidence>
<dbReference type="OMA" id="MATNQHE"/>
<keyword evidence="4 6" id="KW-0472">Membrane</keyword>
<feature type="transmembrane region" description="Helical" evidence="6">
    <location>
        <begin position="232"/>
        <end position="253"/>
    </location>
</feature>
<sequence>MTEDVLGARTIETADAIEGAENPAVGIEWPITPLDRVPLSQALRQILALARRGFLRMRHSPQGLIDVVVVPIVFTVMFANIFGGAVAGGVGNYLQLLVPGVLVSVSVTTSIVTGTQLREDIDSGVFDRIVSMPIARIAPLAGLLIADTARYLIATTVSLAVGLAIGYRPTSPLGVLLGVVLVVFAAFSLSWIFALMGVLLSKVSAIQGISMLILMPMTFTSNAFVPTSTMPGWLGVIAEINPISHLISSFRALANHGQFTADVGWTLLGCCVILVIFAPATLRAYLTRL</sequence>
<keyword evidence="6" id="KW-1003">Cell membrane</keyword>
<dbReference type="EMBL" id="JAAXPC010000004">
    <property type="protein sequence ID" value="NKY01687.1"/>
    <property type="molecule type" value="Genomic_DNA"/>
</dbReference>
<comment type="subcellular location">
    <subcellularLocation>
        <location evidence="6">Cell membrane</location>
        <topology evidence="6">Multi-pass membrane protein</topology>
    </subcellularLocation>
    <subcellularLocation>
        <location evidence="1">Membrane</location>
        <topology evidence="1">Multi-pass membrane protein</topology>
    </subcellularLocation>
</comment>
<dbReference type="Proteomes" id="UP000563898">
    <property type="component" value="Unassembled WGS sequence"/>
</dbReference>
<feature type="transmembrane region" description="Helical" evidence="6">
    <location>
        <begin position="64"/>
        <end position="87"/>
    </location>
</feature>
<dbReference type="Pfam" id="PF01061">
    <property type="entry name" value="ABC2_membrane"/>
    <property type="match status" value="1"/>
</dbReference>
<proteinExistence type="inferred from homology"/>
<evidence type="ECO:0000256" key="1">
    <source>
        <dbReference type="ARBA" id="ARBA00004141"/>
    </source>
</evidence>
<dbReference type="GeneID" id="90161297"/>
<evidence type="ECO:0000256" key="2">
    <source>
        <dbReference type="ARBA" id="ARBA00022692"/>
    </source>
</evidence>
<dbReference type="GO" id="GO:0140359">
    <property type="term" value="F:ABC-type transporter activity"/>
    <property type="evidence" value="ECO:0007669"/>
    <property type="project" value="InterPro"/>
</dbReference>
<dbReference type="AlphaFoldDB" id="A0A846WKM7"/>
<comment type="similarity">
    <text evidence="6">Belongs to the ABC-2 integral membrane protein family.</text>
</comment>
<feature type="transmembrane region" description="Helical" evidence="6">
    <location>
        <begin position="205"/>
        <end position="225"/>
    </location>
</feature>
<accession>A0A846WKM7</accession>
<keyword evidence="5" id="KW-0046">Antibiotic resistance</keyword>
<dbReference type="GO" id="GO:0046677">
    <property type="term" value="P:response to antibiotic"/>
    <property type="evidence" value="ECO:0007669"/>
    <property type="project" value="UniProtKB-KW"/>
</dbReference>
<keyword evidence="3 6" id="KW-1133">Transmembrane helix</keyword>
<keyword evidence="2 6" id="KW-0812">Transmembrane</keyword>
<feature type="domain" description="ABC transmembrane type-2" evidence="7">
    <location>
        <begin position="62"/>
        <end position="288"/>
    </location>
</feature>
<dbReference type="RefSeq" id="WP_006371965.1">
    <property type="nucleotide sequence ID" value="NZ_CP073075.1"/>
</dbReference>
<evidence type="ECO:0000313" key="9">
    <source>
        <dbReference type="Proteomes" id="UP000563898"/>
    </source>
</evidence>
<feature type="transmembrane region" description="Helical" evidence="6">
    <location>
        <begin position="151"/>
        <end position="167"/>
    </location>
</feature>
<evidence type="ECO:0000313" key="8">
    <source>
        <dbReference type="EMBL" id="NKY01687.1"/>
    </source>
</evidence>